<dbReference type="InterPro" id="IPR009056">
    <property type="entry name" value="Cyt_c-like_dom"/>
</dbReference>
<dbReference type="GO" id="GO:0009055">
    <property type="term" value="F:electron transfer activity"/>
    <property type="evidence" value="ECO:0007669"/>
    <property type="project" value="InterPro"/>
</dbReference>
<evidence type="ECO:0000313" key="7">
    <source>
        <dbReference type="Proteomes" id="UP000003959"/>
    </source>
</evidence>
<dbReference type="eggNOG" id="COG1858">
    <property type="taxonomic scope" value="Bacteria"/>
</dbReference>
<dbReference type="SUPFAM" id="SSF46626">
    <property type="entry name" value="Cytochrome c"/>
    <property type="match status" value="1"/>
</dbReference>
<dbReference type="EMBL" id="GL890975">
    <property type="protein sequence ID" value="EGJ28404.1"/>
    <property type="molecule type" value="Genomic_DNA"/>
</dbReference>
<organism evidence="6 7">
    <name type="scientific">Moorena producens 3L</name>
    <dbReference type="NCBI Taxonomy" id="489825"/>
    <lineage>
        <taxon>Bacteria</taxon>
        <taxon>Bacillati</taxon>
        <taxon>Cyanobacteriota</taxon>
        <taxon>Cyanophyceae</taxon>
        <taxon>Coleofasciculales</taxon>
        <taxon>Coleofasciculaceae</taxon>
        <taxon>Moorena</taxon>
    </lineage>
</organism>
<evidence type="ECO:0000256" key="4">
    <source>
        <dbReference type="PROSITE-ProRule" id="PRU00433"/>
    </source>
</evidence>
<dbReference type="InterPro" id="IPR004852">
    <property type="entry name" value="Di-haem_cyt_c_peroxidsae"/>
</dbReference>
<reference evidence="7" key="1">
    <citation type="journal article" date="2011" name="Proc. Natl. Acad. Sci. U.S.A.">
        <title>Genomic insights into the physiology and ecology of the marine filamentous cyanobacterium Lyngbya majuscula.</title>
        <authorList>
            <person name="Jones A.C."/>
            <person name="Monroe E.A."/>
            <person name="Podell S."/>
            <person name="Hess W.R."/>
            <person name="Klages S."/>
            <person name="Esquenazi E."/>
            <person name="Niessen S."/>
            <person name="Hoover H."/>
            <person name="Rothmann M."/>
            <person name="Lasken R.S."/>
            <person name="Yates J.R.III."/>
            <person name="Reinhardt R."/>
            <person name="Kube M."/>
            <person name="Burkart M.D."/>
            <person name="Allen E.E."/>
            <person name="Dorrestein P.C."/>
            <person name="Gerwick W.H."/>
            <person name="Gerwick L."/>
        </authorList>
    </citation>
    <scope>NUCLEOTIDE SEQUENCE [LARGE SCALE GENOMIC DNA]</scope>
    <source>
        <strain evidence="7">3L</strain>
    </source>
</reference>
<dbReference type="Gene3D" id="1.10.760.10">
    <property type="entry name" value="Cytochrome c-like domain"/>
    <property type="match status" value="1"/>
</dbReference>
<dbReference type="GO" id="GO:0020037">
    <property type="term" value="F:heme binding"/>
    <property type="evidence" value="ECO:0007669"/>
    <property type="project" value="InterPro"/>
</dbReference>
<dbReference type="HOGENOM" id="CLU_2917595_0_0_3"/>
<dbReference type="PROSITE" id="PS51007">
    <property type="entry name" value="CYTC"/>
    <property type="match status" value="1"/>
</dbReference>
<name>F4Y485_9CYAN</name>
<evidence type="ECO:0000256" key="2">
    <source>
        <dbReference type="ARBA" id="ARBA00022723"/>
    </source>
</evidence>
<dbReference type="GO" id="GO:0046872">
    <property type="term" value="F:metal ion binding"/>
    <property type="evidence" value="ECO:0007669"/>
    <property type="project" value="UniProtKB-KW"/>
</dbReference>
<dbReference type="AlphaFoldDB" id="F4Y485"/>
<evidence type="ECO:0000256" key="3">
    <source>
        <dbReference type="ARBA" id="ARBA00023004"/>
    </source>
</evidence>
<evidence type="ECO:0000313" key="6">
    <source>
        <dbReference type="EMBL" id="EGJ28404.1"/>
    </source>
</evidence>
<proteinExistence type="predicted"/>
<evidence type="ECO:0000256" key="1">
    <source>
        <dbReference type="ARBA" id="ARBA00022617"/>
    </source>
</evidence>
<dbReference type="Pfam" id="PF03150">
    <property type="entry name" value="CCP_MauG"/>
    <property type="match status" value="1"/>
</dbReference>
<evidence type="ECO:0000259" key="5">
    <source>
        <dbReference type="PROSITE" id="PS51007"/>
    </source>
</evidence>
<keyword evidence="7" id="KW-1185">Reference proteome</keyword>
<keyword evidence="6" id="KW-0560">Oxidoreductase</keyword>
<keyword evidence="2 4" id="KW-0479">Metal-binding</keyword>
<keyword evidence="3 4" id="KW-0408">Iron</keyword>
<keyword evidence="1 4" id="KW-0349">Heme</keyword>
<keyword evidence="6" id="KW-0575">Peroxidase</keyword>
<feature type="domain" description="Cytochrome c" evidence="5">
    <location>
        <begin position="27"/>
        <end position="61"/>
    </location>
</feature>
<gene>
    <name evidence="6" type="ORF">LYNGBM3L_74860</name>
</gene>
<protein>
    <submittedName>
        <fullName evidence="6">Cytochrome c peroxidase</fullName>
    </submittedName>
</protein>
<accession>F4Y485</accession>
<dbReference type="Proteomes" id="UP000003959">
    <property type="component" value="Unassembled WGS sequence"/>
</dbReference>
<dbReference type="InterPro" id="IPR036909">
    <property type="entry name" value="Cyt_c-like_dom_sf"/>
</dbReference>
<dbReference type="GO" id="GO:0004601">
    <property type="term" value="F:peroxidase activity"/>
    <property type="evidence" value="ECO:0007669"/>
    <property type="project" value="UniProtKB-KW"/>
</dbReference>
<sequence length="61" mass="6758">MVKSSDYSLLFDEPIQPIPLKLELNKDKVKLGKALFHDPRLSQDNTISCASCHNLNTGGTD</sequence>